<sequence>MWFHRALHRLSRRNKKPKFREINWVDDGEIRPVTRGKAKQFGRSEDTPPGPVLPRDAACRIKSNLSYSSQAPLTKSDGLPYFRYEKRVEGEGRRRYFTVRLKE</sequence>
<reference evidence="1" key="1">
    <citation type="journal article" date="2023" name="Mol. Phylogenet. Evol.">
        <title>Genome-scale phylogeny and comparative genomics of the fungal order Sordariales.</title>
        <authorList>
            <person name="Hensen N."/>
            <person name="Bonometti L."/>
            <person name="Westerberg I."/>
            <person name="Brannstrom I.O."/>
            <person name="Guillou S."/>
            <person name="Cros-Aarteil S."/>
            <person name="Calhoun S."/>
            <person name="Haridas S."/>
            <person name="Kuo A."/>
            <person name="Mondo S."/>
            <person name="Pangilinan J."/>
            <person name="Riley R."/>
            <person name="LaButti K."/>
            <person name="Andreopoulos B."/>
            <person name="Lipzen A."/>
            <person name="Chen C."/>
            <person name="Yan M."/>
            <person name="Daum C."/>
            <person name="Ng V."/>
            <person name="Clum A."/>
            <person name="Steindorff A."/>
            <person name="Ohm R.A."/>
            <person name="Martin F."/>
            <person name="Silar P."/>
            <person name="Natvig D.O."/>
            <person name="Lalanne C."/>
            <person name="Gautier V."/>
            <person name="Ament-Velasquez S.L."/>
            <person name="Kruys A."/>
            <person name="Hutchinson M.I."/>
            <person name="Powell A.J."/>
            <person name="Barry K."/>
            <person name="Miller A.N."/>
            <person name="Grigoriev I.V."/>
            <person name="Debuchy R."/>
            <person name="Gladieux P."/>
            <person name="Hiltunen Thoren M."/>
            <person name="Johannesson H."/>
        </authorList>
    </citation>
    <scope>NUCLEOTIDE SEQUENCE</scope>
    <source>
        <strain evidence="1">CBS 103.79</strain>
    </source>
</reference>
<evidence type="ECO:0000313" key="2">
    <source>
        <dbReference type="Proteomes" id="UP001303889"/>
    </source>
</evidence>
<dbReference type="Proteomes" id="UP001303889">
    <property type="component" value="Unassembled WGS sequence"/>
</dbReference>
<comment type="caution">
    <text evidence="1">The sequence shown here is derived from an EMBL/GenBank/DDBJ whole genome shotgun (WGS) entry which is preliminary data.</text>
</comment>
<dbReference type="EMBL" id="MU856113">
    <property type="protein sequence ID" value="KAK3897622.1"/>
    <property type="molecule type" value="Genomic_DNA"/>
</dbReference>
<gene>
    <name evidence="1" type="ORF">C8A05DRAFT_19645</name>
</gene>
<name>A0AAN6MAX7_9PEZI</name>
<proteinExistence type="predicted"/>
<evidence type="ECO:0000313" key="1">
    <source>
        <dbReference type="EMBL" id="KAK3897622.1"/>
    </source>
</evidence>
<dbReference type="AlphaFoldDB" id="A0AAN6MAX7"/>
<reference evidence="1" key="2">
    <citation type="submission" date="2023-05" db="EMBL/GenBank/DDBJ databases">
        <authorList>
            <consortium name="Lawrence Berkeley National Laboratory"/>
            <person name="Steindorff A."/>
            <person name="Hensen N."/>
            <person name="Bonometti L."/>
            <person name="Westerberg I."/>
            <person name="Brannstrom I.O."/>
            <person name="Guillou S."/>
            <person name="Cros-Aarteil S."/>
            <person name="Calhoun S."/>
            <person name="Haridas S."/>
            <person name="Kuo A."/>
            <person name="Mondo S."/>
            <person name="Pangilinan J."/>
            <person name="Riley R."/>
            <person name="Labutti K."/>
            <person name="Andreopoulos B."/>
            <person name="Lipzen A."/>
            <person name="Chen C."/>
            <person name="Yanf M."/>
            <person name="Daum C."/>
            <person name="Ng V."/>
            <person name="Clum A."/>
            <person name="Ohm R."/>
            <person name="Martin F."/>
            <person name="Silar P."/>
            <person name="Natvig D."/>
            <person name="Lalanne C."/>
            <person name="Gautier V."/>
            <person name="Ament-Velasquez S.L."/>
            <person name="Kruys A."/>
            <person name="Hutchinson M.I."/>
            <person name="Powell A.J."/>
            <person name="Barry K."/>
            <person name="Miller A.N."/>
            <person name="Grigoriev I.V."/>
            <person name="Debuchy R."/>
            <person name="Gladieux P."/>
            <person name="Thoren M.H."/>
            <person name="Johannesson H."/>
        </authorList>
    </citation>
    <scope>NUCLEOTIDE SEQUENCE</scope>
    <source>
        <strain evidence="1">CBS 103.79</strain>
    </source>
</reference>
<organism evidence="1 2">
    <name type="scientific">Staphylotrichum tortipilum</name>
    <dbReference type="NCBI Taxonomy" id="2831512"/>
    <lineage>
        <taxon>Eukaryota</taxon>
        <taxon>Fungi</taxon>
        <taxon>Dikarya</taxon>
        <taxon>Ascomycota</taxon>
        <taxon>Pezizomycotina</taxon>
        <taxon>Sordariomycetes</taxon>
        <taxon>Sordariomycetidae</taxon>
        <taxon>Sordariales</taxon>
        <taxon>Chaetomiaceae</taxon>
        <taxon>Staphylotrichum</taxon>
    </lineage>
</organism>
<accession>A0AAN6MAX7</accession>
<keyword evidence="2" id="KW-1185">Reference proteome</keyword>
<protein>
    <submittedName>
        <fullName evidence="1">Uncharacterized protein</fullName>
    </submittedName>
</protein>